<feature type="domain" description="Plastocyanin-like" evidence="11">
    <location>
        <begin position="210"/>
        <end position="360"/>
    </location>
</feature>
<dbReference type="Pfam" id="PF00394">
    <property type="entry name" value="Cu-oxidase"/>
    <property type="match status" value="1"/>
</dbReference>
<evidence type="ECO:0000256" key="1">
    <source>
        <dbReference type="ARBA" id="ARBA00000349"/>
    </source>
</evidence>
<evidence type="ECO:0000256" key="10">
    <source>
        <dbReference type="SAM" id="SignalP"/>
    </source>
</evidence>
<dbReference type="SUPFAM" id="SSF49503">
    <property type="entry name" value="Cupredoxins"/>
    <property type="match status" value="3"/>
</dbReference>
<evidence type="ECO:0000256" key="2">
    <source>
        <dbReference type="ARBA" id="ARBA00001935"/>
    </source>
</evidence>
<evidence type="ECO:0000256" key="4">
    <source>
        <dbReference type="ARBA" id="ARBA00012297"/>
    </source>
</evidence>
<keyword evidence="9" id="KW-0439">Lignin degradation</keyword>
<dbReference type="GO" id="GO:0005507">
    <property type="term" value="F:copper ion binding"/>
    <property type="evidence" value="ECO:0007669"/>
    <property type="project" value="InterPro"/>
</dbReference>
<dbReference type="CDD" id="cd13901">
    <property type="entry name" value="CuRO_3_MaLCC_like"/>
    <property type="match status" value="1"/>
</dbReference>
<organism evidence="14 15">
    <name type="scientific">Delitschia confertaspora ATCC 74209</name>
    <dbReference type="NCBI Taxonomy" id="1513339"/>
    <lineage>
        <taxon>Eukaryota</taxon>
        <taxon>Fungi</taxon>
        <taxon>Dikarya</taxon>
        <taxon>Ascomycota</taxon>
        <taxon>Pezizomycotina</taxon>
        <taxon>Dothideomycetes</taxon>
        <taxon>Pleosporomycetidae</taxon>
        <taxon>Pleosporales</taxon>
        <taxon>Delitschiaceae</taxon>
        <taxon>Delitschia</taxon>
    </lineage>
</organism>
<dbReference type="PROSITE" id="PS00079">
    <property type="entry name" value="MULTICOPPER_OXIDASE1"/>
    <property type="match status" value="1"/>
</dbReference>
<protein>
    <recommendedName>
        <fullName evidence="4">laccase</fullName>
        <ecNumber evidence="4">1.10.3.2</ecNumber>
    </recommendedName>
</protein>
<dbReference type="EC" id="1.10.3.2" evidence="4"/>
<dbReference type="CDD" id="cd13880">
    <property type="entry name" value="CuRO_2_MaLCC_like"/>
    <property type="match status" value="1"/>
</dbReference>
<dbReference type="InterPro" id="IPR001117">
    <property type="entry name" value="Cu-oxidase_2nd"/>
</dbReference>
<dbReference type="InterPro" id="IPR011706">
    <property type="entry name" value="Cu-oxidase_C"/>
</dbReference>
<reference evidence="14" key="1">
    <citation type="journal article" date="2020" name="Stud. Mycol.">
        <title>101 Dothideomycetes genomes: a test case for predicting lifestyles and emergence of pathogens.</title>
        <authorList>
            <person name="Haridas S."/>
            <person name="Albert R."/>
            <person name="Binder M."/>
            <person name="Bloem J."/>
            <person name="Labutti K."/>
            <person name="Salamov A."/>
            <person name="Andreopoulos B."/>
            <person name="Baker S."/>
            <person name="Barry K."/>
            <person name="Bills G."/>
            <person name="Bluhm B."/>
            <person name="Cannon C."/>
            <person name="Castanera R."/>
            <person name="Culley D."/>
            <person name="Daum C."/>
            <person name="Ezra D."/>
            <person name="Gonzalez J."/>
            <person name="Henrissat B."/>
            <person name="Kuo A."/>
            <person name="Liang C."/>
            <person name="Lipzen A."/>
            <person name="Lutzoni F."/>
            <person name="Magnuson J."/>
            <person name="Mondo S."/>
            <person name="Nolan M."/>
            <person name="Ohm R."/>
            <person name="Pangilinan J."/>
            <person name="Park H.-J."/>
            <person name="Ramirez L."/>
            <person name="Alfaro M."/>
            <person name="Sun H."/>
            <person name="Tritt A."/>
            <person name="Yoshinaga Y."/>
            <person name="Zwiers L.-H."/>
            <person name="Turgeon B."/>
            <person name="Goodwin S."/>
            <person name="Spatafora J."/>
            <person name="Crous P."/>
            <person name="Grigoriev I."/>
        </authorList>
    </citation>
    <scope>NUCLEOTIDE SEQUENCE</scope>
    <source>
        <strain evidence="14">ATCC 74209</strain>
    </source>
</reference>
<keyword evidence="15" id="KW-1185">Reference proteome</keyword>
<dbReference type="GO" id="GO:0052716">
    <property type="term" value="F:hydroquinone:oxygen oxidoreductase activity"/>
    <property type="evidence" value="ECO:0007669"/>
    <property type="project" value="UniProtKB-EC"/>
</dbReference>
<dbReference type="Proteomes" id="UP000799536">
    <property type="component" value="Unassembled WGS sequence"/>
</dbReference>
<dbReference type="PANTHER" id="PTHR11709">
    <property type="entry name" value="MULTI-COPPER OXIDASE"/>
    <property type="match status" value="1"/>
</dbReference>
<evidence type="ECO:0000256" key="8">
    <source>
        <dbReference type="ARBA" id="ARBA00023180"/>
    </source>
</evidence>
<name>A0A9P4JGH3_9PLEO</name>
<dbReference type="FunFam" id="2.60.40.420:FF:000045">
    <property type="entry name" value="Laccase 2"/>
    <property type="match status" value="1"/>
</dbReference>
<proteinExistence type="inferred from homology"/>
<evidence type="ECO:0000259" key="12">
    <source>
        <dbReference type="Pfam" id="PF07731"/>
    </source>
</evidence>
<evidence type="ECO:0000259" key="13">
    <source>
        <dbReference type="Pfam" id="PF07732"/>
    </source>
</evidence>
<evidence type="ECO:0000256" key="6">
    <source>
        <dbReference type="ARBA" id="ARBA00023002"/>
    </source>
</evidence>
<evidence type="ECO:0000259" key="11">
    <source>
        <dbReference type="Pfam" id="PF00394"/>
    </source>
</evidence>
<dbReference type="Pfam" id="PF07731">
    <property type="entry name" value="Cu-oxidase_2"/>
    <property type="match status" value="1"/>
</dbReference>
<dbReference type="Pfam" id="PF07732">
    <property type="entry name" value="Cu-oxidase_3"/>
    <property type="match status" value="1"/>
</dbReference>
<dbReference type="PANTHER" id="PTHR11709:SF87">
    <property type="entry name" value="LACCASE"/>
    <property type="match status" value="1"/>
</dbReference>
<dbReference type="InterPro" id="IPR045087">
    <property type="entry name" value="Cu-oxidase_fam"/>
</dbReference>
<evidence type="ECO:0000256" key="7">
    <source>
        <dbReference type="ARBA" id="ARBA00023008"/>
    </source>
</evidence>
<evidence type="ECO:0000256" key="9">
    <source>
        <dbReference type="ARBA" id="ARBA00023185"/>
    </source>
</evidence>
<keyword evidence="6" id="KW-0560">Oxidoreductase</keyword>
<evidence type="ECO:0000256" key="5">
    <source>
        <dbReference type="ARBA" id="ARBA00022723"/>
    </source>
</evidence>
<evidence type="ECO:0000313" key="14">
    <source>
        <dbReference type="EMBL" id="KAF2198660.1"/>
    </source>
</evidence>
<gene>
    <name evidence="14" type="ORF">GQ43DRAFT_400430</name>
</gene>
<feature type="chain" id="PRO_5040210049" description="laccase" evidence="10">
    <location>
        <begin position="19"/>
        <end position="589"/>
    </location>
</feature>
<dbReference type="EMBL" id="ML994127">
    <property type="protein sequence ID" value="KAF2198660.1"/>
    <property type="molecule type" value="Genomic_DNA"/>
</dbReference>
<comment type="similarity">
    <text evidence="3">Belongs to the multicopper oxidase family.</text>
</comment>
<comment type="catalytic activity">
    <reaction evidence="1">
        <text>4 hydroquinone + O2 = 4 benzosemiquinone + 2 H2O</text>
        <dbReference type="Rhea" id="RHEA:11276"/>
        <dbReference type="ChEBI" id="CHEBI:15377"/>
        <dbReference type="ChEBI" id="CHEBI:15379"/>
        <dbReference type="ChEBI" id="CHEBI:17594"/>
        <dbReference type="ChEBI" id="CHEBI:17977"/>
        <dbReference type="EC" id="1.10.3.2"/>
    </reaction>
</comment>
<sequence>MFLLKAAYWLSLTSLSYASVIPKDHVLKAAPVERQVATTTRAADGACTNSPLTRNCWSSGFSIATDFDAKAPPAGKTRTYNLEITNTTINADGNGEKRVMLINGQYPGPTIVADWGDTLVINVKNSLQHNGTGIHWHGVRQLNSCQSDGVPGITECPIAPGQTKTYTFKCTQFGTSWYHSHWSAQYGDGVVGTMIINGPATANYDIDLGTLPITDWFYREAFELNEQALHSTTGPPTPQNILVNGTHVNANGGGSYHKMTVTKGKKYRIRLINTSVDQFFHVSMDGHPFTVITSDFVPIKSFVTTQLGINIGQRYDVIVNANQTVGNYWFRVGLGTACSGNDITKANIPAVGAILHYSGAPDANPTSSGVTLATHCNDETSLTPFVPNTVPTSIIPQASQLDLDFKVTAAENNLFHWTINGSTHIVDWQHPTILKALNSDNNHPSNANLYEMTTANQWYLWWIQSTSVIKLPHPIHLHGHDFYIVGKGEGTWDSTANGLTLQNPTRRDVATLPAGGYLLLAFPADNPGAWVMHCHIAFHASQGLSVQFLERKGEIQGGIGAAGLGQGCESWNSYWESDARIWNMTDSGI</sequence>
<keyword evidence="7" id="KW-0186">Copper</keyword>
<dbReference type="CDD" id="cd13854">
    <property type="entry name" value="CuRO_1_MaLCC_like"/>
    <property type="match status" value="1"/>
</dbReference>
<accession>A0A9P4JGH3</accession>
<feature type="domain" description="Plastocyanin-like" evidence="12">
    <location>
        <begin position="428"/>
        <end position="553"/>
    </location>
</feature>
<keyword evidence="10" id="KW-0732">Signal</keyword>
<dbReference type="PROSITE" id="PS00080">
    <property type="entry name" value="MULTICOPPER_OXIDASE2"/>
    <property type="match status" value="1"/>
</dbReference>
<keyword evidence="8" id="KW-0325">Glycoprotein</keyword>
<dbReference type="InterPro" id="IPR011707">
    <property type="entry name" value="Cu-oxidase-like_N"/>
</dbReference>
<dbReference type="InterPro" id="IPR008972">
    <property type="entry name" value="Cupredoxin"/>
</dbReference>
<comment type="caution">
    <text evidence="14">The sequence shown here is derived from an EMBL/GenBank/DDBJ whole genome shotgun (WGS) entry which is preliminary data.</text>
</comment>
<dbReference type="OrthoDB" id="2121828at2759"/>
<dbReference type="GO" id="GO:0046274">
    <property type="term" value="P:lignin catabolic process"/>
    <property type="evidence" value="ECO:0007669"/>
    <property type="project" value="UniProtKB-KW"/>
</dbReference>
<dbReference type="FunFam" id="2.60.40.420:FF:000021">
    <property type="entry name" value="Extracellular dihydrogeodin oxidase/laccase"/>
    <property type="match status" value="1"/>
</dbReference>
<comment type="cofactor">
    <cofactor evidence="2">
        <name>Cu cation</name>
        <dbReference type="ChEBI" id="CHEBI:23378"/>
    </cofactor>
</comment>
<dbReference type="InterPro" id="IPR033138">
    <property type="entry name" value="Cu_oxidase_CS"/>
</dbReference>
<dbReference type="AlphaFoldDB" id="A0A9P4JGH3"/>
<feature type="domain" description="Plastocyanin-like" evidence="13">
    <location>
        <begin position="84"/>
        <end position="199"/>
    </location>
</feature>
<keyword evidence="5" id="KW-0479">Metal-binding</keyword>
<dbReference type="InterPro" id="IPR002355">
    <property type="entry name" value="Cu_oxidase_Cu_BS"/>
</dbReference>
<evidence type="ECO:0000313" key="15">
    <source>
        <dbReference type="Proteomes" id="UP000799536"/>
    </source>
</evidence>
<feature type="signal peptide" evidence="10">
    <location>
        <begin position="1"/>
        <end position="18"/>
    </location>
</feature>
<evidence type="ECO:0000256" key="3">
    <source>
        <dbReference type="ARBA" id="ARBA00010609"/>
    </source>
</evidence>
<dbReference type="Gene3D" id="2.60.40.420">
    <property type="entry name" value="Cupredoxins - blue copper proteins"/>
    <property type="match status" value="3"/>
</dbReference>